<feature type="signal peptide" evidence="2">
    <location>
        <begin position="1"/>
        <end position="28"/>
    </location>
</feature>
<comment type="caution">
    <text evidence="4">The sequence shown here is derived from an EMBL/GenBank/DDBJ whole genome shotgun (WGS) entry which is preliminary data.</text>
</comment>
<evidence type="ECO:0000256" key="1">
    <source>
        <dbReference type="SAM" id="Phobius"/>
    </source>
</evidence>
<gene>
    <name evidence="4" type="ORF">ACFFK8_13540</name>
</gene>
<name>A0ABV5ZN28_9BACT</name>
<evidence type="ECO:0000313" key="4">
    <source>
        <dbReference type="EMBL" id="MFB9898778.1"/>
    </source>
</evidence>
<keyword evidence="2" id="KW-0732">Signal</keyword>
<keyword evidence="5" id="KW-1185">Reference proteome</keyword>
<dbReference type="RefSeq" id="WP_390183309.1">
    <property type="nucleotide sequence ID" value="NZ_JBHLZF010000003.1"/>
</dbReference>
<feature type="chain" id="PRO_5046358485" evidence="2">
    <location>
        <begin position="29"/>
        <end position="294"/>
    </location>
</feature>
<keyword evidence="1" id="KW-1133">Transmembrane helix</keyword>
<dbReference type="Gene3D" id="3.10.310.50">
    <property type="match status" value="1"/>
</dbReference>
<dbReference type="PANTHER" id="PTHR30373:SF2">
    <property type="entry name" value="UPF0603 PROTEIN YGCG"/>
    <property type="match status" value="1"/>
</dbReference>
<feature type="transmembrane region" description="Helical" evidence="1">
    <location>
        <begin position="196"/>
        <end position="215"/>
    </location>
</feature>
<keyword evidence="1" id="KW-0812">Transmembrane</keyword>
<keyword evidence="1" id="KW-0472">Membrane</keyword>
<organism evidence="4 5">
    <name type="scientific">Hallella seregens ATCC 51272</name>
    <dbReference type="NCBI Taxonomy" id="1336250"/>
    <lineage>
        <taxon>Bacteria</taxon>
        <taxon>Pseudomonadati</taxon>
        <taxon>Bacteroidota</taxon>
        <taxon>Bacteroidia</taxon>
        <taxon>Bacteroidales</taxon>
        <taxon>Prevotellaceae</taxon>
        <taxon>Hallella</taxon>
    </lineage>
</organism>
<sequence>MLESLKRTGPFFVLLALCWAMAWAPLQAGAHVWSADEVPMVHLQDRNRYVCDPEQRLTQEERDSSDAYLARLHRECGVQTVFVVVGNVKDGDCFRMAQDVGNRHGVGTRKERKGLVIVLAVDDRRYFIAPGKGLEADLTDVECDDIGRACIVSNMRVNRVGDAVLETSKAIYQKLKTGKTGIPQVDNGGESTESDVWLGIFLFAIFFGMPVWLFVRNILESLGLMTPRKVTKRGKNRKDDDWFPPFIFGGGTASGGGVSGGSFGGGSFEVAVPVEVGNDRPIYKRFILKGIYIN</sequence>
<proteinExistence type="predicted"/>
<accession>A0ABV5ZN28</accession>
<dbReference type="PANTHER" id="PTHR30373">
    <property type="entry name" value="UPF0603 PROTEIN YGCG"/>
    <property type="match status" value="1"/>
</dbReference>
<protein>
    <submittedName>
        <fullName evidence="4">TPM domain-containing protein</fullName>
    </submittedName>
</protein>
<evidence type="ECO:0000256" key="2">
    <source>
        <dbReference type="SAM" id="SignalP"/>
    </source>
</evidence>
<reference evidence="4 5" key="1">
    <citation type="submission" date="2024-09" db="EMBL/GenBank/DDBJ databases">
        <authorList>
            <person name="Sun Q."/>
            <person name="Mori K."/>
        </authorList>
    </citation>
    <scope>NUCLEOTIDE SEQUENCE [LARGE SCALE GENOMIC DNA]</scope>
    <source>
        <strain evidence="4 5">ATCC 51272</strain>
    </source>
</reference>
<feature type="domain" description="TPM" evidence="3">
    <location>
        <begin position="50"/>
        <end position="173"/>
    </location>
</feature>
<evidence type="ECO:0000259" key="3">
    <source>
        <dbReference type="Pfam" id="PF04536"/>
    </source>
</evidence>
<dbReference type="Proteomes" id="UP001589688">
    <property type="component" value="Unassembled WGS sequence"/>
</dbReference>
<dbReference type="InterPro" id="IPR007621">
    <property type="entry name" value="TPM_dom"/>
</dbReference>
<dbReference type="Pfam" id="PF04536">
    <property type="entry name" value="TPM_phosphatase"/>
    <property type="match status" value="1"/>
</dbReference>
<evidence type="ECO:0000313" key="5">
    <source>
        <dbReference type="Proteomes" id="UP001589688"/>
    </source>
</evidence>
<dbReference type="EMBL" id="JBHLZF010000003">
    <property type="protein sequence ID" value="MFB9898778.1"/>
    <property type="molecule type" value="Genomic_DNA"/>
</dbReference>